<dbReference type="RefSeq" id="WP_110523700.1">
    <property type="nucleotide sequence ID" value="NZ_QKOE01000004.1"/>
</dbReference>
<dbReference type="InterPro" id="IPR046342">
    <property type="entry name" value="CBS_dom_sf"/>
</dbReference>
<dbReference type="OrthoDB" id="9807125at2"/>
<dbReference type="PANTHER" id="PTHR43080:SF2">
    <property type="entry name" value="CBS DOMAIN-CONTAINING PROTEIN"/>
    <property type="match status" value="1"/>
</dbReference>
<accession>A0A323UX65</accession>
<sequence length="144" mass="15792">MPSRPIHEVIAEREFVCVPFDMPVREVTRRLLQAHQSAALVTEHGVLTGIFTERDATFRVLAAGLDADLTPVGAVLTHNPQTITEDKPFGHALHMMFEGGFRHVPVITPDGRPVGIVTAHDALGLDAIAFGDELLRREEITVIL</sequence>
<gene>
    <name evidence="4" type="ORF">DNK49_07385</name>
</gene>
<dbReference type="PANTHER" id="PTHR43080">
    <property type="entry name" value="CBS DOMAIN-CONTAINING PROTEIN CBSX3, MITOCHONDRIAL"/>
    <property type="match status" value="1"/>
</dbReference>
<organism evidence="4 5">
    <name type="scientific">Parazoarcus communis SWub3 = DSM 12120</name>
    <dbReference type="NCBI Taxonomy" id="1121029"/>
    <lineage>
        <taxon>Bacteria</taxon>
        <taxon>Pseudomonadati</taxon>
        <taxon>Pseudomonadota</taxon>
        <taxon>Betaproteobacteria</taxon>
        <taxon>Rhodocyclales</taxon>
        <taxon>Zoogloeaceae</taxon>
        <taxon>Parazoarcus</taxon>
    </lineage>
</organism>
<dbReference type="InterPro" id="IPR000644">
    <property type="entry name" value="CBS_dom"/>
</dbReference>
<evidence type="ECO:0000256" key="2">
    <source>
        <dbReference type="PROSITE-ProRule" id="PRU00703"/>
    </source>
</evidence>
<evidence type="ECO:0000256" key="1">
    <source>
        <dbReference type="ARBA" id="ARBA00023122"/>
    </source>
</evidence>
<dbReference type="InterPro" id="IPR051257">
    <property type="entry name" value="Diverse_CBS-Domain"/>
</dbReference>
<evidence type="ECO:0000313" key="4">
    <source>
        <dbReference type="EMBL" id="PZA17055.1"/>
    </source>
</evidence>
<evidence type="ECO:0000259" key="3">
    <source>
        <dbReference type="PROSITE" id="PS51371"/>
    </source>
</evidence>
<dbReference type="EMBL" id="QKOE01000004">
    <property type="protein sequence ID" value="PZA17055.1"/>
    <property type="molecule type" value="Genomic_DNA"/>
</dbReference>
<protein>
    <recommendedName>
        <fullName evidence="3">CBS domain-containing protein</fullName>
    </recommendedName>
</protein>
<name>A0A323UX65_9RHOO</name>
<reference evidence="4 5" key="1">
    <citation type="submission" date="2018-06" db="EMBL/GenBank/DDBJ databases">
        <title>Azoarcus communis strain SWub3 genome.</title>
        <authorList>
            <person name="Zorraquino Salvo V."/>
            <person name="Toubiana D."/>
            <person name="Blumwald E."/>
        </authorList>
    </citation>
    <scope>NUCLEOTIDE SEQUENCE [LARGE SCALE GENOMIC DNA]</scope>
    <source>
        <strain evidence="4 5">SWub3</strain>
    </source>
</reference>
<dbReference type="Pfam" id="PF00571">
    <property type="entry name" value="CBS"/>
    <property type="match status" value="2"/>
</dbReference>
<dbReference type="Gene3D" id="3.10.580.10">
    <property type="entry name" value="CBS-domain"/>
    <property type="match status" value="1"/>
</dbReference>
<feature type="domain" description="CBS" evidence="3">
    <location>
        <begin position="11"/>
        <end position="67"/>
    </location>
</feature>
<proteinExistence type="predicted"/>
<dbReference type="SUPFAM" id="SSF54631">
    <property type="entry name" value="CBS-domain pair"/>
    <property type="match status" value="1"/>
</dbReference>
<feature type="domain" description="CBS" evidence="3">
    <location>
        <begin position="76"/>
        <end position="134"/>
    </location>
</feature>
<evidence type="ECO:0000313" key="5">
    <source>
        <dbReference type="Proteomes" id="UP000248259"/>
    </source>
</evidence>
<dbReference type="AlphaFoldDB" id="A0A323UX65"/>
<dbReference type="SMART" id="SM00116">
    <property type="entry name" value="CBS"/>
    <property type="match status" value="2"/>
</dbReference>
<dbReference type="Proteomes" id="UP000248259">
    <property type="component" value="Unassembled WGS sequence"/>
</dbReference>
<comment type="caution">
    <text evidence="4">The sequence shown here is derived from an EMBL/GenBank/DDBJ whole genome shotgun (WGS) entry which is preliminary data.</text>
</comment>
<keyword evidence="5" id="KW-1185">Reference proteome</keyword>
<dbReference type="PROSITE" id="PS51371">
    <property type="entry name" value="CBS"/>
    <property type="match status" value="2"/>
</dbReference>
<keyword evidence="1 2" id="KW-0129">CBS domain</keyword>